<dbReference type="CDD" id="cd17323">
    <property type="entry name" value="MFS_Tpo1_MDR_like"/>
    <property type="match status" value="1"/>
</dbReference>
<dbReference type="OrthoDB" id="5296287at2759"/>
<dbReference type="PANTHER" id="PTHR23502:SF68">
    <property type="entry name" value="MULTIDRUG TRANSPORTER, PUTATIVE (AFU_ORTHOLOGUE AFUA_3G01120)-RELATED"/>
    <property type="match status" value="1"/>
</dbReference>
<evidence type="ECO:0000256" key="1">
    <source>
        <dbReference type="ARBA" id="ARBA00004141"/>
    </source>
</evidence>
<dbReference type="GO" id="GO:0022857">
    <property type="term" value="F:transmembrane transporter activity"/>
    <property type="evidence" value="ECO:0007669"/>
    <property type="project" value="InterPro"/>
</dbReference>
<feature type="transmembrane region" description="Helical" evidence="6">
    <location>
        <begin position="134"/>
        <end position="159"/>
    </location>
</feature>
<keyword evidence="9" id="KW-1185">Reference proteome</keyword>
<feature type="transmembrane region" description="Helical" evidence="6">
    <location>
        <begin position="310"/>
        <end position="331"/>
    </location>
</feature>
<evidence type="ECO:0000313" key="9">
    <source>
        <dbReference type="Proteomes" id="UP000078237"/>
    </source>
</evidence>
<evidence type="ECO:0000259" key="7">
    <source>
        <dbReference type="PROSITE" id="PS50850"/>
    </source>
</evidence>
<feature type="transmembrane region" description="Helical" evidence="6">
    <location>
        <begin position="166"/>
        <end position="185"/>
    </location>
</feature>
<comment type="similarity">
    <text evidence="2">Belongs to the major facilitator superfamily.</text>
</comment>
<gene>
    <name evidence="8" type="ORF">MMYC01_210647</name>
</gene>
<feature type="transmembrane region" description="Helical" evidence="6">
    <location>
        <begin position="272"/>
        <end position="298"/>
    </location>
</feature>
<dbReference type="VEuPathDB" id="FungiDB:MMYC01_210647"/>
<keyword evidence="5 6" id="KW-0472">Membrane</keyword>
<dbReference type="Pfam" id="PF07690">
    <property type="entry name" value="MFS_1"/>
    <property type="match status" value="1"/>
</dbReference>
<feature type="transmembrane region" description="Helical" evidence="6">
    <location>
        <begin position="407"/>
        <end position="428"/>
    </location>
</feature>
<dbReference type="Gene3D" id="1.20.1250.20">
    <property type="entry name" value="MFS general substrate transporter like domains"/>
    <property type="match status" value="1"/>
</dbReference>
<evidence type="ECO:0000256" key="2">
    <source>
        <dbReference type="ARBA" id="ARBA00008335"/>
    </source>
</evidence>
<dbReference type="PANTHER" id="PTHR23502">
    <property type="entry name" value="MAJOR FACILITATOR SUPERFAMILY"/>
    <property type="match status" value="1"/>
</dbReference>
<feature type="transmembrane region" description="Helical" evidence="6">
    <location>
        <begin position="107"/>
        <end position="128"/>
    </location>
</feature>
<dbReference type="InterPro" id="IPR020846">
    <property type="entry name" value="MFS_dom"/>
</dbReference>
<sequence>MTRTEDMAALEVGDPRRNIVDFDGPDDPEMAVNWPATRKWLNVFILATMTFISALGSSIAAPGVNQAIVDFGSTSDVLSSLIVSGYNVGLAIGPLIVAPMSEMYGRLVPYHVTNALFTLFTAGCALSPNLPALIVLRILAGMEASAVLTIGGATVADLFVQEERGLAMAIWTFGPLMGPAVGPVAGGYLTQAKGWRWVFWVVAIAGSVVTALFLLIVRETYPPVLLQRKVDRLRRETGDPFLTSAMADKSSRRGRLARSICRPLIMLFRSPIVFLFSLFIAVVFSYQFLLFVTIPAVFGGTYGFSIGETGLAYLGIAAGLLMGNALFGYLADRLLKGKDHQGGLKPEYRLPLMIPAAFCIPACFFIYGWTTHYRVHWIVPIGATSLLGVGLNMSLMTIQVYLVDAYTLYSASALAAATVFRSLFGAFLPLAGPPLYDALGLGWGNSTLGFIAVALIPVPLLFIRYGEAIRTNPRYQPAL</sequence>
<evidence type="ECO:0000256" key="3">
    <source>
        <dbReference type="ARBA" id="ARBA00022692"/>
    </source>
</evidence>
<dbReference type="FunFam" id="1.20.1250.20:FF:000011">
    <property type="entry name" value="MFS multidrug transporter, putative"/>
    <property type="match status" value="1"/>
</dbReference>
<reference evidence="8 9" key="1">
    <citation type="journal article" date="2016" name="Genome Announc.">
        <title>Genome Sequence of Madurella mycetomatis mm55, Isolated from a Human Mycetoma Case in Sudan.</title>
        <authorList>
            <person name="Smit S."/>
            <person name="Derks M.F."/>
            <person name="Bervoets S."/>
            <person name="Fahal A."/>
            <person name="van Leeuwen W."/>
            <person name="van Belkum A."/>
            <person name="van de Sande W.W."/>
        </authorList>
    </citation>
    <scope>NUCLEOTIDE SEQUENCE [LARGE SCALE GENOMIC DNA]</scope>
    <source>
        <strain evidence="9">mm55</strain>
    </source>
</reference>
<dbReference type="InterPro" id="IPR011701">
    <property type="entry name" value="MFS"/>
</dbReference>
<comment type="caution">
    <text evidence="8">The sequence shown here is derived from an EMBL/GenBank/DDBJ whole genome shotgun (WGS) entry which is preliminary data.</text>
</comment>
<feature type="domain" description="Major facilitator superfamily (MFS) profile" evidence="7">
    <location>
        <begin position="42"/>
        <end position="469"/>
    </location>
</feature>
<feature type="transmembrane region" description="Helical" evidence="6">
    <location>
        <begin position="448"/>
        <end position="466"/>
    </location>
</feature>
<dbReference type="EMBL" id="LCTW02000610">
    <property type="protein sequence ID" value="KXX72914.1"/>
    <property type="molecule type" value="Genomic_DNA"/>
</dbReference>
<dbReference type="InterPro" id="IPR036259">
    <property type="entry name" value="MFS_trans_sf"/>
</dbReference>
<dbReference type="Proteomes" id="UP000078237">
    <property type="component" value="Unassembled WGS sequence"/>
</dbReference>
<feature type="transmembrane region" description="Helical" evidence="6">
    <location>
        <begin position="40"/>
        <end position="61"/>
    </location>
</feature>
<feature type="transmembrane region" description="Helical" evidence="6">
    <location>
        <begin position="375"/>
        <end position="395"/>
    </location>
</feature>
<evidence type="ECO:0000313" key="8">
    <source>
        <dbReference type="EMBL" id="KXX72914.1"/>
    </source>
</evidence>
<organism evidence="8 9">
    <name type="scientific">Madurella mycetomatis</name>
    <dbReference type="NCBI Taxonomy" id="100816"/>
    <lineage>
        <taxon>Eukaryota</taxon>
        <taxon>Fungi</taxon>
        <taxon>Dikarya</taxon>
        <taxon>Ascomycota</taxon>
        <taxon>Pezizomycotina</taxon>
        <taxon>Sordariomycetes</taxon>
        <taxon>Sordariomycetidae</taxon>
        <taxon>Sordariales</taxon>
        <taxon>Sordariales incertae sedis</taxon>
        <taxon>Madurella</taxon>
    </lineage>
</organism>
<accession>A0A175VQ81</accession>
<evidence type="ECO:0000256" key="4">
    <source>
        <dbReference type="ARBA" id="ARBA00022989"/>
    </source>
</evidence>
<evidence type="ECO:0000256" key="5">
    <source>
        <dbReference type="ARBA" id="ARBA00023136"/>
    </source>
</evidence>
<feature type="transmembrane region" description="Helical" evidence="6">
    <location>
        <begin position="81"/>
        <end position="100"/>
    </location>
</feature>
<feature type="transmembrane region" description="Helical" evidence="6">
    <location>
        <begin position="197"/>
        <end position="217"/>
    </location>
</feature>
<dbReference type="AlphaFoldDB" id="A0A175VQ81"/>
<proteinExistence type="inferred from homology"/>
<protein>
    <submittedName>
        <fullName evidence="8">Fluconazole resistance protein 1</fullName>
    </submittedName>
</protein>
<feature type="transmembrane region" description="Helical" evidence="6">
    <location>
        <begin position="352"/>
        <end position="369"/>
    </location>
</feature>
<name>A0A175VQ81_9PEZI</name>
<keyword evidence="3 6" id="KW-0812">Transmembrane</keyword>
<dbReference type="STRING" id="100816.A0A175VQ81"/>
<comment type="subcellular location">
    <subcellularLocation>
        <location evidence="1">Membrane</location>
        <topology evidence="1">Multi-pass membrane protein</topology>
    </subcellularLocation>
</comment>
<evidence type="ECO:0000256" key="6">
    <source>
        <dbReference type="SAM" id="Phobius"/>
    </source>
</evidence>
<keyword evidence="4 6" id="KW-1133">Transmembrane helix</keyword>
<dbReference type="GO" id="GO:0016020">
    <property type="term" value="C:membrane"/>
    <property type="evidence" value="ECO:0007669"/>
    <property type="project" value="UniProtKB-SubCell"/>
</dbReference>
<dbReference type="SUPFAM" id="SSF103473">
    <property type="entry name" value="MFS general substrate transporter"/>
    <property type="match status" value="1"/>
</dbReference>
<dbReference type="PROSITE" id="PS50850">
    <property type="entry name" value="MFS"/>
    <property type="match status" value="1"/>
</dbReference>